<dbReference type="AlphaFoldDB" id="A0A0A2MXT1"/>
<dbReference type="RefSeq" id="WP_026992942.1">
    <property type="nucleotide sequence ID" value="NZ_JRLY01000007.1"/>
</dbReference>
<dbReference type="Pfam" id="PF01476">
    <property type="entry name" value="LysM"/>
    <property type="match status" value="4"/>
</dbReference>
<dbReference type="InterPro" id="IPR018392">
    <property type="entry name" value="LysM"/>
</dbReference>
<dbReference type="PANTHER" id="PTHR33734">
    <property type="entry name" value="LYSM DOMAIN-CONTAINING GPI-ANCHORED PROTEIN 2"/>
    <property type="match status" value="1"/>
</dbReference>
<dbReference type="Gene3D" id="3.40.50.2300">
    <property type="match status" value="1"/>
</dbReference>
<dbReference type="PROSITE" id="PS51782">
    <property type="entry name" value="LYSM"/>
    <property type="match status" value="3"/>
</dbReference>
<comment type="caution">
    <text evidence="3">The sequence shown here is derived from an EMBL/GenBank/DDBJ whole genome shotgun (WGS) entry which is preliminary data.</text>
</comment>
<feature type="domain" description="LysM" evidence="2">
    <location>
        <begin position="88"/>
        <end position="132"/>
    </location>
</feature>
<dbReference type="STRING" id="1121898.GCA_000422725_02602"/>
<dbReference type="InterPro" id="IPR036779">
    <property type="entry name" value="LysM_dom_sf"/>
</dbReference>
<dbReference type="SUPFAM" id="SSF53822">
    <property type="entry name" value="Periplasmic binding protein-like I"/>
    <property type="match status" value="1"/>
</dbReference>
<dbReference type="SUPFAM" id="SSF54106">
    <property type="entry name" value="LysM domain"/>
    <property type="match status" value="4"/>
</dbReference>
<dbReference type="eggNOG" id="COG1388">
    <property type="taxonomic scope" value="Bacteria"/>
</dbReference>
<keyword evidence="1" id="KW-0732">Signal</keyword>
<feature type="domain" description="LysM" evidence="2">
    <location>
        <begin position="159"/>
        <end position="202"/>
    </location>
</feature>
<dbReference type="Proteomes" id="UP000030111">
    <property type="component" value="Unassembled WGS sequence"/>
</dbReference>
<feature type="signal peptide" evidence="1">
    <location>
        <begin position="1"/>
        <end position="19"/>
    </location>
</feature>
<dbReference type="EMBL" id="JRLY01000007">
    <property type="protein sequence ID" value="KGO93030.1"/>
    <property type="molecule type" value="Genomic_DNA"/>
</dbReference>
<keyword evidence="4" id="KW-1185">Reference proteome</keyword>
<dbReference type="OrthoDB" id="2149800at2"/>
<evidence type="ECO:0000313" key="3">
    <source>
        <dbReference type="EMBL" id="KGO93030.1"/>
    </source>
</evidence>
<feature type="domain" description="LysM" evidence="2">
    <location>
        <begin position="23"/>
        <end position="66"/>
    </location>
</feature>
<dbReference type="SMART" id="SM00257">
    <property type="entry name" value="LysM"/>
    <property type="match status" value="4"/>
</dbReference>
<dbReference type="eggNOG" id="COG0683">
    <property type="taxonomic scope" value="Bacteria"/>
</dbReference>
<accession>A0A0A2MXT1</accession>
<evidence type="ECO:0000313" key="4">
    <source>
        <dbReference type="Proteomes" id="UP000030111"/>
    </source>
</evidence>
<organism evidence="3 4">
    <name type="scientific">Flavobacterium subsaxonicum WB 4.1-42 = DSM 21790</name>
    <dbReference type="NCBI Taxonomy" id="1121898"/>
    <lineage>
        <taxon>Bacteria</taxon>
        <taxon>Pseudomonadati</taxon>
        <taxon>Bacteroidota</taxon>
        <taxon>Flavobacteriia</taxon>
        <taxon>Flavobacteriales</taxon>
        <taxon>Flavobacteriaceae</taxon>
        <taxon>Flavobacterium</taxon>
    </lineage>
</organism>
<protein>
    <recommendedName>
        <fullName evidence="2">LysM domain-containing protein</fullName>
    </recommendedName>
</protein>
<dbReference type="Gene3D" id="3.10.350.10">
    <property type="entry name" value="LysM domain"/>
    <property type="match status" value="4"/>
</dbReference>
<evidence type="ECO:0000256" key="1">
    <source>
        <dbReference type="SAM" id="SignalP"/>
    </source>
</evidence>
<dbReference type="PANTHER" id="PTHR33734:SF22">
    <property type="entry name" value="MEMBRANE-BOUND LYTIC MUREIN TRANSGLYCOSYLASE D"/>
    <property type="match status" value="1"/>
</dbReference>
<gene>
    <name evidence="3" type="ORF">Q766_10450</name>
</gene>
<dbReference type="CDD" id="cd00118">
    <property type="entry name" value="LysM"/>
    <property type="match status" value="4"/>
</dbReference>
<evidence type="ECO:0000259" key="2">
    <source>
        <dbReference type="PROSITE" id="PS51782"/>
    </source>
</evidence>
<proteinExistence type="predicted"/>
<name>A0A0A2MXT1_9FLAO</name>
<dbReference type="GO" id="GO:0008932">
    <property type="term" value="F:lytic endotransglycosylase activity"/>
    <property type="evidence" value="ECO:0007669"/>
    <property type="project" value="TreeGrafter"/>
</dbReference>
<dbReference type="InterPro" id="IPR028082">
    <property type="entry name" value="Peripla_BP_I"/>
</dbReference>
<reference evidence="3 4" key="1">
    <citation type="submission" date="2013-09" db="EMBL/GenBank/DDBJ databases">
        <authorList>
            <person name="Zeng Z."/>
            <person name="Chen C."/>
        </authorList>
    </citation>
    <scope>NUCLEOTIDE SEQUENCE [LARGE SCALE GENOMIC DNA]</scope>
    <source>
        <strain evidence="3 4">WB 4.1-42</strain>
    </source>
</reference>
<feature type="chain" id="PRO_5001992032" description="LysM domain-containing protein" evidence="1">
    <location>
        <begin position="20"/>
        <end position="638"/>
    </location>
</feature>
<sequence>MKYLVVLFFSLICSVSAYAQDYTKHKVEKGETVASIAKKYKITPYDVYRLNPDAKNGLKTDTILLIPDGKTKPVAEPAKEQPTKVANQVHEVAAKETLYSIAKKYNITVPDLEKANADALKDGLKMGQQLVIPIKGSGVEAQAKVAEKQQAKKNEPSYFFHVVEAGETKYSIAKKFGMSLQLLEELNPEVKDTLPLGFKLKLAKDAIIAEVEAPAVVPVPAKQAYTDYTVQPKETFYSLGKATGLTEEQIVALNPDAKDGLKEGMVLKLPTNAPTPVALPATMGSITGLAATIKKGEQKELALLLPFNLYRVESDTVRSKLLRTDKFINLTLDFYAGALVAIDSAKAMGLPLKVKIVDSKETSKSSDLSSLKGSISGADVIIGPFFQAHAESAAAMFPAIPVISPLAKDASKPYKNLYQSIPTDESMRLALIKYLRSKGGNVVAIVDAKKASSKEFIKANFPEARFVEGGITTDNIKALLSKDKPNYVLLDAEGITTIAGTTKLLEEIQATYNIQLAVMDKTDKLDHDEVPLARLIKLKMLYPAFMRDDETPQTLLFAKVFREKNGYSPSTYATRGFDVTFDAILRLFQPEDLVTVLGTKASEQVQNRFIYTAQNGGNYNTGVYIMQYDTDFNVIQAQ</sequence>